<feature type="transmembrane region" description="Helical" evidence="1">
    <location>
        <begin position="316"/>
        <end position="335"/>
    </location>
</feature>
<feature type="transmembrane region" description="Helical" evidence="1">
    <location>
        <begin position="342"/>
        <end position="361"/>
    </location>
</feature>
<evidence type="ECO:0000313" key="3">
    <source>
        <dbReference type="Proteomes" id="UP001196870"/>
    </source>
</evidence>
<sequence length="515" mass="54131">MTEAREQRLLKVALLLACLLPLLPVALVPVPPLLDYPNHLARLWLIAGGAAGTPLAQVYAIDWSQAWTNIGIDLMARWLGPWIGADAVGRIAIGLALVLPITGLVLLGRVLAGRWHALLLAAPLLAWSAPLVLGFLNQQIAVGLALLAAAADAAWPPRPWAKLVARVLAGLAIAVVHPFGALFLAALLGAIAIGPVLPRGHAWIGALSRAVLAGAPVAGAVLTLLLLAPHLPGGDPRGFALPGLYVLGMKLVGLFAGFITYDANAEIVMAAALLWAVAMGLKLGLLRGHAGLLLTMAGLLALLLALPTNLGDAGQMELRFGALAVLAGCAGLLPGRPASRSALTVVAVLLLLGGARTLWMLDRWQTGARDVAAVERALATLPSGAALLSLQPSPEERPPGLRVLIAWTPALHYPLLAVPLRQAFVPTLFSAEGKQPLRVLSPWHALSVPDGVLPEPHHLQIAATPLLRRAFPYLSAWRRDFDHLLLVDAEGQPAPAEGLELLSDEGFARLYRIPR</sequence>
<accession>A0ABS5EXH8</accession>
<feature type="transmembrane region" description="Helical" evidence="1">
    <location>
        <begin position="292"/>
        <end position="310"/>
    </location>
</feature>
<proteinExistence type="predicted"/>
<feature type="transmembrane region" description="Helical" evidence="1">
    <location>
        <begin position="87"/>
        <end position="108"/>
    </location>
</feature>
<keyword evidence="1" id="KW-0812">Transmembrane</keyword>
<dbReference type="RefSeq" id="WP_211852681.1">
    <property type="nucleotide sequence ID" value="NZ_JAAGBB010000012.1"/>
</dbReference>
<protein>
    <recommendedName>
        <fullName evidence="4">Glycosyltransferase RgtA/B/C/D-like domain-containing protein</fullName>
    </recommendedName>
</protein>
<gene>
    <name evidence="2" type="ORF">GXW71_11690</name>
</gene>
<keyword evidence="3" id="KW-1185">Reference proteome</keyword>
<dbReference type="EMBL" id="JAAGBB010000012">
    <property type="protein sequence ID" value="MBR0665015.1"/>
    <property type="molecule type" value="Genomic_DNA"/>
</dbReference>
<dbReference type="Proteomes" id="UP001196870">
    <property type="component" value="Unassembled WGS sequence"/>
</dbReference>
<feature type="transmembrane region" description="Helical" evidence="1">
    <location>
        <begin position="167"/>
        <end position="194"/>
    </location>
</feature>
<feature type="transmembrane region" description="Helical" evidence="1">
    <location>
        <begin position="115"/>
        <end position="133"/>
    </location>
</feature>
<feature type="transmembrane region" description="Helical" evidence="1">
    <location>
        <begin position="239"/>
        <end position="261"/>
    </location>
</feature>
<organism evidence="2 3">
    <name type="scientific">Plastoroseomonas hellenica</name>
    <dbReference type="NCBI Taxonomy" id="2687306"/>
    <lineage>
        <taxon>Bacteria</taxon>
        <taxon>Pseudomonadati</taxon>
        <taxon>Pseudomonadota</taxon>
        <taxon>Alphaproteobacteria</taxon>
        <taxon>Acetobacterales</taxon>
        <taxon>Acetobacteraceae</taxon>
        <taxon>Plastoroseomonas</taxon>
    </lineage>
</organism>
<reference evidence="3" key="1">
    <citation type="journal article" date="2021" name="Syst. Appl. Microbiol.">
        <title>Roseomonas hellenica sp. nov., isolated from roots of wild-growing Alkanna tinctoria.</title>
        <authorList>
            <person name="Rat A."/>
            <person name="Naranjo H.D."/>
            <person name="Lebbe L."/>
            <person name="Cnockaert M."/>
            <person name="Krigas N."/>
            <person name="Grigoriadou K."/>
            <person name="Maloupa E."/>
            <person name="Willems A."/>
        </authorList>
    </citation>
    <scope>NUCLEOTIDE SEQUENCE [LARGE SCALE GENOMIC DNA]</scope>
    <source>
        <strain evidence="3">LMG 31523</strain>
    </source>
</reference>
<feature type="transmembrane region" description="Helical" evidence="1">
    <location>
        <begin position="206"/>
        <end position="227"/>
    </location>
</feature>
<evidence type="ECO:0000256" key="1">
    <source>
        <dbReference type="SAM" id="Phobius"/>
    </source>
</evidence>
<keyword evidence="1" id="KW-1133">Transmembrane helix</keyword>
<evidence type="ECO:0000313" key="2">
    <source>
        <dbReference type="EMBL" id="MBR0665015.1"/>
    </source>
</evidence>
<keyword evidence="1" id="KW-0472">Membrane</keyword>
<comment type="caution">
    <text evidence="2">The sequence shown here is derived from an EMBL/GenBank/DDBJ whole genome shotgun (WGS) entry which is preliminary data.</text>
</comment>
<name>A0ABS5EXH8_9PROT</name>
<evidence type="ECO:0008006" key="4">
    <source>
        <dbReference type="Google" id="ProtNLM"/>
    </source>
</evidence>